<dbReference type="Gene3D" id="2.40.160.50">
    <property type="entry name" value="membrane protein fhac: a member of the omp85/tpsb transporter family"/>
    <property type="match status" value="1"/>
</dbReference>
<evidence type="ECO:0000313" key="10">
    <source>
        <dbReference type="Proteomes" id="UP000290580"/>
    </source>
</evidence>
<dbReference type="GO" id="GO:0046819">
    <property type="term" value="P:protein secretion by the type V secretion system"/>
    <property type="evidence" value="ECO:0007669"/>
    <property type="project" value="TreeGrafter"/>
</dbReference>
<dbReference type="Proteomes" id="UP000290580">
    <property type="component" value="Unassembled WGS sequence"/>
</dbReference>
<dbReference type="GO" id="GO:0008320">
    <property type="term" value="F:protein transmembrane transporter activity"/>
    <property type="evidence" value="ECO:0007669"/>
    <property type="project" value="TreeGrafter"/>
</dbReference>
<evidence type="ECO:0000256" key="4">
    <source>
        <dbReference type="SAM" id="Coils"/>
    </source>
</evidence>
<sequence>MRNIYIFFFITLNIYANTPLDIVNKQIQDLEQKRVFEEQKANKAKKNEKLFDKNIIKIDQDLDEKSCINIKNIYIRGVTVFEDGYFDKIIEPYLNRCNGIRNLSNLRDKITNKYIDSGFITSKAYIKAQDLNNNSFVIDVFEGKIEEILSKDVNSSNLYLNYKNRVLNIKDLEVALMQGDRLNSQNLDLQLYAGNEPFYTKIYIENNSQKNSYYGTIGVNNFGTDYTGKYQIYNNLNYENLLNINDILSFNLNTTNNALKTKNKTIGSSINYSVPIERALFNLFYNYSNYKQINSDFFGNDFLSNGDNYSFGVEMEYKLFHNINNNLSFIINYEDKSTRNYLNNAKLDLQSYKIRPIGFGYKHSYVSNSFDFYSKLLYHKGISGLKEEFSEQNIYFDKFTLDFGFNKYFDKLHNLQYNLLFRGQYSNNNLFGTEEISVGGIYSVRGFNNISLSGNKGFYLRNEILQRYYISQVVIMPYVGFDYGYIDDNIYSNAGSISGTAFGSRFYYKDVSFEIFYNRPKKETEYTKEQSSDFYGFSIVYSF</sequence>
<dbReference type="EMBL" id="CP032099">
    <property type="protein sequence ID" value="AXX85324.1"/>
    <property type="molecule type" value="Genomic_DNA"/>
</dbReference>
<reference evidence="7 9" key="2">
    <citation type="submission" date="2018-08" db="EMBL/GenBank/DDBJ databases">
        <title>Complete genome of the Arcobacter skirrowii type strain LMG 6621.</title>
        <authorList>
            <person name="Miller W.G."/>
            <person name="Yee E."/>
            <person name="Bono J.L."/>
        </authorList>
    </citation>
    <scope>NUCLEOTIDE SEQUENCE [LARGE SCALE GENOMIC DNA]</scope>
    <source>
        <strain evidence="7 9">CCUG 10374</strain>
    </source>
</reference>
<proteinExistence type="predicted"/>
<keyword evidence="4" id="KW-0175">Coiled coil</keyword>
<keyword evidence="3" id="KW-0998">Cell outer membrane</keyword>
<dbReference type="Proteomes" id="UP000262029">
    <property type="component" value="Chromosome"/>
</dbReference>
<evidence type="ECO:0000259" key="5">
    <source>
        <dbReference type="Pfam" id="PF03865"/>
    </source>
</evidence>
<dbReference type="Pfam" id="PF08479">
    <property type="entry name" value="POTRA_2"/>
    <property type="match status" value="1"/>
</dbReference>
<dbReference type="RefSeq" id="WP_066350018.1">
    <property type="nucleotide sequence ID" value="NZ_CP032099.1"/>
</dbReference>
<protein>
    <submittedName>
        <fullName evidence="7">Hemolysin secretion/activation protein, ShlB/FhaC/HecB family</fullName>
    </submittedName>
    <submittedName>
        <fullName evidence="8">ShlB/FhaC/HecB family hemolysin secretion/activation protein</fullName>
    </submittedName>
</protein>
<dbReference type="InterPro" id="IPR013686">
    <property type="entry name" value="Polypept-transport_assoc_ShlB"/>
</dbReference>
<feature type="coiled-coil region" evidence="4">
    <location>
        <begin position="20"/>
        <end position="47"/>
    </location>
</feature>
<dbReference type="InterPro" id="IPR027282">
    <property type="entry name" value="TPS"/>
</dbReference>
<dbReference type="InterPro" id="IPR005565">
    <property type="entry name" value="Hemolysn_activator_HlyB_C"/>
</dbReference>
<evidence type="ECO:0000313" key="7">
    <source>
        <dbReference type="EMBL" id="AXX85324.1"/>
    </source>
</evidence>
<evidence type="ECO:0000256" key="1">
    <source>
        <dbReference type="ARBA" id="ARBA00022452"/>
    </source>
</evidence>
<keyword evidence="1" id="KW-0472">Membrane</keyword>
<keyword evidence="2" id="KW-0812">Transmembrane</keyword>
<dbReference type="PIRSF" id="PIRSF029745">
    <property type="entry name" value="FhaC"/>
    <property type="match status" value="1"/>
</dbReference>
<dbReference type="PANTHER" id="PTHR34597:SF3">
    <property type="entry name" value="OUTER MEMBRANE TRANSPORTER CDIB"/>
    <property type="match status" value="1"/>
</dbReference>
<dbReference type="GO" id="GO:0098046">
    <property type="term" value="C:type V protein secretion system complex"/>
    <property type="evidence" value="ECO:0007669"/>
    <property type="project" value="TreeGrafter"/>
</dbReference>
<name>A0AAD0SM46_9BACT</name>
<dbReference type="InterPro" id="IPR051544">
    <property type="entry name" value="TPS_OM_transporter"/>
</dbReference>
<evidence type="ECO:0000256" key="2">
    <source>
        <dbReference type="ARBA" id="ARBA00022692"/>
    </source>
</evidence>
<evidence type="ECO:0000313" key="9">
    <source>
        <dbReference type="Proteomes" id="UP000262029"/>
    </source>
</evidence>
<evidence type="ECO:0000313" key="8">
    <source>
        <dbReference type="EMBL" id="RXI25210.1"/>
    </source>
</evidence>
<keyword evidence="1" id="KW-1134">Transmembrane beta strand</keyword>
<dbReference type="Pfam" id="PF03865">
    <property type="entry name" value="ShlB"/>
    <property type="match status" value="1"/>
</dbReference>
<organism evidence="7 9">
    <name type="scientific">Aliarcobacter skirrowii CCUG 10374</name>
    <dbReference type="NCBI Taxonomy" id="1032239"/>
    <lineage>
        <taxon>Bacteria</taxon>
        <taxon>Pseudomonadati</taxon>
        <taxon>Campylobacterota</taxon>
        <taxon>Epsilonproteobacteria</taxon>
        <taxon>Campylobacterales</taxon>
        <taxon>Arcobacteraceae</taxon>
        <taxon>Aliarcobacter</taxon>
    </lineage>
</organism>
<dbReference type="Gene3D" id="3.10.20.310">
    <property type="entry name" value="membrane protein fhac"/>
    <property type="match status" value="1"/>
</dbReference>
<dbReference type="AlphaFoldDB" id="A0AAD0SM46"/>
<evidence type="ECO:0000259" key="6">
    <source>
        <dbReference type="Pfam" id="PF08479"/>
    </source>
</evidence>
<dbReference type="EMBL" id="NXIC01000006">
    <property type="protein sequence ID" value="RXI25210.1"/>
    <property type="molecule type" value="Genomic_DNA"/>
</dbReference>
<gene>
    <name evidence="7" type="ORF">ASKIR_1533</name>
    <name evidence="8" type="ORF">CP959_08910</name>
</gene>
<feature type="domain" description="Haemolysin activator HlyB C-terminal" evidence="5">
    <location>
        <begin position="199"/>
        <end position="505"/>
    </location>
</feature>
<dbReference type="GeneID" id="61751276"/>
<feature type="domain" description="Polypeptide-transport-associated ShlB-type" evidence="6">
    <location>
        <begin position="69"/>
        <end position="143"/>
    </location>
</feature>
<keyword evidence="10" id="KW-1185">Reference proteome</keyword>
<reference evidence="8 10" key="1">
    <citation type="submission" date="2017-09" db="EMBL/GenBank/DDBJ databases">
        <title>Genomics of the genus Arcobacter.</title>
        <authorList>
            <person name="Perez-Cataluna A."/>
            <person name="Figueras M.J."/>
            <person name="Salas-Masso N."/>
        </authorList>
    </citation>
    <scope>NUCLEOTIDE SEQUENCE [LARGE SCALE GENOMIC DNA]</scope>
    <source>
        <strain evidence="8 10">LMG 6621</strain>
    </source>
</reference>
<evidence type="ECO:0000256" key="3">
    <source>
        <dbReference type="ARBA" id="ARBA00023237"/>
    </source>
</evidence>
<dbReference type="PANTHER" id="PTHR34597">
    <property type="entry name" value="SLR1661 PROTEIN"/>
    <property type="match status" value="1"/>
</dbReference>
<accession>A0AAD0SM46</accession>